<keyword evidence="2" id="KW-1185">Reference proteome</keyword>
<dbReference type="GeneID" id="87940970"/>
<organism evidence="1 2">
    <name type="scientific">Colletotrichum destructivum</name>
    <dbReference type="NCBI Taxonomy" id="34406"/>
    <lineage>
        <taxon>Eukaryota</taxon>
        <taxon>Fungi</taxon>
        <taxon>Dikarya</taxon>
        <taxon>Ascomycota</taxon>
        <taxon>Pezizomycotina</taxon>
        <taxon>Sordariomycetes</taxon>
        <taxon>Hypocreomycetidae</taxon>
        <taxon>Glomerellales</taxon>
        <taxon>Glomerellaceae</taxon>
        <taxon>Colletotrichum</taxon>
        <taxon>Colletotrichum destructivum species complex</taxon>
    </lineage>
</organism>
<gene>
    <name evidence="1" type="ORF">CDEST_04467</name>
</gene>
<evidence type="ECO:0000313" key="2">
    <source>
        <dbReference type="Proteomes" id="UP001322277"/>
    </source>
</evidence>
<accession>A0AAX4I940</accession>
<dbReference type="AlphaFoldDB" id="A0AAX4I940"/>
<protein>
    <submittedName>
        <fullName evidence="1">Uncharacterized protein</fullName>
    </submittedName>
</protein>
<dbReference type="RefSeq" id="XP_062776677.1">
    <property type="nucleotide sequence ID" value="XM_062920626.1"/>
</dbReference>
<dbReference type="Proteomes" id="UP001322277">
    <property type="component" value="Chromosome 3"/>
</dbReference>
<name>A0AAX4I940_9PEZI</name>
<reference evidence="2" key="1">
    <citation type="journal article" date="2023" name="bioRxiv">
        <title>Complete genome of the Medicago anthracnose fungus, Colletotrichum destructivum, reveals a mini-chromosome-like region within a core chromosome.</title>
        <authorList>
            <person name="Lapalu N."/>
            <person name="Simon A."/>
            <person name="Lu A."/>
            <person name="Plaumann P.-L."/>
            <person name="Amselem J."/>
            <person name="Pigne S."/>
            <person name="Auger A."/>
            <person name="Koch C."/>
            <person name="Dallery J.-F."/>
            <person name="O'Connell R.J."/>
        </authorList>
    </citation>
    <scope>NUCLEOTIDE SEQUENCE [LARGE SCALE GENOMIC DNA]</scope>
    <source>
        <strain evidence="2">CBS 520.97</strain>
    </source>
</reference>
<dbReference type="KEGG" id="cdet:87940970"/>
<dbReference type="EMBL" id="CP137307">
    <property type="protein sequence ID" value="WQF79453.1"/>
    <property type="molecule type" value="Genomic_DNA"/>
</dbReference>
<sequence length="59" mass="6481">MYLRSKAGGTGITGITARSVGSRPLNFFRLCMYNTDEADWGDKVNFIFAGLGVVPFVMM</sequence>
<proteinExistence type="predicted"/>
<evidence type="ECO:0000313" key="1">
    <source>
        <dbReference type="EMBL" id="WQF79453.1"/>
    </source>
</evidence>